<accession>A0A7W1X883</accession>
<dbReference type="SUPFAM" id="SSF55729">
    <property type="entry name" value="Acyl-CoA N-acyltransferases (Nat)"/>
    <property type="match status" value="1"/>
</dbReference>
<keyword evidence="3" id="KW-1185">Reference proteome</keyword>
<evidence type="ECO:0000313" key="2">
    <source>
        <dbReference type="EMBL" id="MBA4541881.1"/>
    </source>
</evidence>
<dbReference type="GO" id="GO:0016747">
    <property type="term" value="F:acyltransferase activity, transferring groups other than amino-acyl groups"/>
    <property type="evidence" value="ECO:0007669"/>
    <property type="project" value="InterPro"/>
</dbReference>
<dbReference type="AlphaFoldDB" id="A0A7W1X883"/>
<dbReference type="OrthoDB" id="4140682at2"/>
<dbReference type="Proteomes" id="UP000530514">
    <property type="component" value="Unassembled WGS sequence"/>
</dbReference>
<dbReference type="InterPro" id="IPR000182">
    <property type="entry name" value="GNAT_dom"/>
</dbReference>
<dbReference type="Gene3D" id="3.40.630.30">
    <property type="match status" value="1"/>
</dbReference>
<dbReference type="InterPro" id="IPR016181">
    <property type="entry name" value="Acyl_CoA_acyltransferase"/>
</dbReference>
<dbReference type="RefSeq" id="WP_033100438.1">
    <property type="nucleotide sequence ID" value="NZ_JACEIP010000003.1"/>
</dbReference>
<evidence type="ECO:0000313" key="3">
    <source>
        <dbReference type="Proteomes" id="UP000530514"/>
    </source>
</evidence>
<dbReference type="Pfam" id="PF00583">
    <property type="entry name" value="Acetyltransf_1"/>
    <property type="match status" value="1"/>
</dbReference>
<dbReference type="CDD" id="cd04301">
    <property type="entry name" value="NAT_SF"/>
    <property type="match status" value="1"/>
</dbReference>
<name>A0A7W1X883_9BACL</name>
<protein>
    <submittedName>
        <fullName evidence="2">GNAT family N-acetyltransferase</fullName>
    </submittedName>
</protein>
<feature type="domain" description="N-acetyltransferase" evidence="1">
    <location>
        <begin position="27"/>
        <end position="171"/>
    </location>
</feature>
<reference evidence="2 3" key="1">
    <citation type="submission" date="2020-07" db="EMBL/GenBank/DDBJ databases">
        <authorList>
            <person name="Feng H."/>
        </authorList>
    </citation>
    <scope>NUCLEOTIDE SEQUENCE [LARGE SCALE GENOMIC DNA]</scope>
    <source>
        <strain evidence="3">s-11</strain>
    </source>
</reference>
<dbReference type="PROSITE" id="PS51186">
    <property type="entry name" value="GNAT"/>
    <property type="match status" value="1"/>
</dbReference>
<proteinExistence type="predicted"/>
<evidence type="ECO:0000259" key="1">
    <source>
        <dbReference type="PROSITE" id="PS51186"/>
    </source>
</evidence>
<comment type="caution">
    <text evidence="2">The sequence shown here is derived from an EMBL/GenBank/DDBJ whole genome shotgun (WGS) entry which is preliminary data.</text>
</comment>
<sequence>MKRQTLTLHLQNWQRESFSRMEDPAGIHFFRLNEVHDTDETRHRLYRLVREGVLDEPGHDGPFESFSDFCEKLFYRYYWQHRHTQFIARCNEEWVGLSSVRIISPETAECGLTVVKKSFRGMGIATSLKLRAISHCRDQGVKIMCTHVNEANQPMLSINFKLGFRITDGEK</sequence>
<dbReference type="EMBL" id="JACEIP010000003">
    <property type="protein sequence ID" value="MBA4541881.1"/>
    <property type="molecule type" value="Genomic_DNA"/>
</dbReference>
<keyword evidence="2" id="KW-0808">Transferase</keyword>
<organism evidence="2 3">
    <name type="scientific">Thermoactinomyces daqus</name>
    <dbReference type="NCBI Taxonomy" id="1329516"/>
    <lineage>
        <taxon>Bacteria</taxon>
        <taxon>Bacillati</taxon>
        <taxon>Bacillota</taxon>
        <taxon>Bacilli</taxon>
        <taxon>Bacillales</taxon>
        <taxon>Thermoactinomycetaceae</taxon>
        <taxon>Thermoactinomyces</taxon>
    </lineage>
</organism>
<gene>
    <name evidence="2" type="ORF">H1164_03055</name>
</gene>